<keyword evidence="2" id="KW-1185">Reference proteome</keyword>
<protein>
    <submittedName>
        <fullName evidence="1">Uncharacterized protein</fullName>
    </submittedName>
</protein>
<name>A0A8J3IAS7_9CHLR</name>
<organism evidence="1 2">
    <name type="scientific">Ktedonospora formicarum</name>
    <dbReference type="NCBI Taxonomy" id="2778364"/>
    <lineage>
        <taxon>Bacteria</taxon>
        <taxon>Bacillati</taxon>
        <taxon>Chloroflexota</taxon>
        <taxon>Ktedonobacteria</taxon>
        <taxon>Ktedonobacterales</taxon>
        <taxon>Ktedonobacteraceae</taxon>
        <taxon>Ktedonospora</taxon>
    </lineage>
</organism>
<dbReference type="RefSeq" id="WP_220198982.1">
    <property type="nucleotide sequence ID" value="NZ_BNJF01000006.1"/>
</dbReference>
<gene>
    <name evidence="1" type="ORF">KSX_80680</name>
</gene>
<proteinExistence type="predicted"/>
<evidence type="ECO:0000313" key="2">
    <source>
        <dbReference type="Proteomes" id="UP000612362"/>
    </source>
</evidence>
<accession>A0A8J3IAS7</accession>
<dbReference type="AlphaFoldDB" id="A0A8J3IAS7"/>
<comment type="caution">
    <text evidence="1">The sequence shown here is derived from an EMBL/GenBank/DDBJ whole genome shotgun (WGS) entry which is preliminary data.</text>
</comment>
<reference evidence="1" key="1">
    <citation type="submission" date="2020-10" db="EMBL/GenBank/DDBJ databases">
        <title>Taxonomic study of unclassified bacteria belonging to the class Ktedonobacteria.</title>
        <authorList>
            <person name="Yabe S."/>
            <person name="Wang C.M."/>
            <person name="Zheng Y."/>
            <person name="Sakai Y."/>
            <person name="Cavaletti L."/>
            <person name="Monciardini P."/>
            <person name="Donadio S."/>
        </authorList>
    </citation>
    <scope>NUCLEOTIDE SEQUENCE</scope>
    <source>
        <strain evidence="1">SOSP1-1</strain>
    </source>
</reference>
<evidence type="ECO:0000313" key="1">
    <source>
        <dbReference type="EMBL" id="GHO49905.1"/>
    </source>
</evidence>
<dbReference type="Proteomes" id="UP000612362">
    <property type="component" value="Unassembled WGS sequence"/>
</dbReference>
<dbReference type="EMBL" id="BNJF01000006">
    <property type="protein sequence ID" value="GHO49905.1"/>
    <property type="molecule type" value="Genomic_DNA"/>
</dbReference>
<sequence length="194" mass="22720">MLCPFLAEQEGIIIGRVHRKILIKEALERFDSLMAIGESRGEAKALCRRAGESTWAFTTGRILSYKTRSVYQEQFLNWVRARYHLSRLKDIDRCAEELACAYLRERIEKSYSPWTLATERSVLRLFFSTPTLAQQVTLPARRREAIRRSRHPEQRVASFQPANWQPLFMFLDATGLRRREAQEVRMSDVIMLPD</sequence>